<dbReference type="PANTHER" id="PTHR20963">
    <property type="entry name" value="MULTIPLE INOSITOL POLYPHOSPHATE PHOSPHATASE-RELATED"/>
    <property type="match status" value="1"/>
</dbReference>
<keyword evidence="1" id="KW-0378">Hydrolase</keyword>
<dbReference type="GO" id="GO:0003993">
    <property type="term" value="F:acid phosphatase activity"/>
    <property type="evidence" value="ECO:0007669"/>
    <property type="project" value="TreeGrafter"/>
</dbReference>
<dbReference type="AlphaFoldDB" id="A0AAD7AW64"/>
<reference evidence="4" key="1">
    <citation type="submission" date="2023-03" db="EMBL/GenBank/DDBJ databases">
        <title>Massive genome expansion in bonnet fungi (Mycena s.s.) driven by repeated elements and novel gene families across ecological guilds.</title>
        <authorList>
            <consortium name="Lawrence Berkeley National Laboratory"/>
            <person name="Harder C.B."/>
            <person name="Miyauchi S."/>
            <person name="Viragh M."/>
            <person name="Kuo A."/>
            <person name="Thoen E."/>
            <person name="Andreopoulos B."/>
            <person name="Lu D."/>
            <person name="Skrede I."/>
            <person name="Drula E."/>
            <person name="Henrissat B."/>
            <person name="Morin E."/>
            <person name="Kohler A."/>
            <person name="Barry K."/>
            <person name="LaButti K."/>
            <person name="Morin E."/>
            <person name="Salamov A."/>
            <person name="Lipzen A."/>
            <person name="Mereny Z."/>
            <person name="Hegedus B."/>
            <person name="Baldrian P."/>
            <person name="Stursova M."/>
            <person name="Weitz H."/>
            <person name="Taylor A."/>
            <person name="Grigoriev I.V."/>
            <person name="Nagy L.G."/>
            <person name="Martin F."/>
            <person name="Kauserud H."/>
        </authorList>
    </citation>
    <scope>NUCLEOTIDE SEQUENCE</scope>
    <source>
        <strain evidence="4">CBHHK002</strain>
    </source>
</reference>
<name>A0AAD7AW64_9AGAR</name>
<comment type="caution">
    <text evidence="4">The sequence shown here is derived from an EMBL/GenBank/DDBJ whole genome shotgun (WGS) entry which is preliminary data.</text>
</comment>
<feature type="region of interest" description="Disordered" evidence="2">
    <location>
        <begin position="1"/>
        <end position="31"/>
    </location>
</feature>
<dbReference type="Pfam" id="PF00328">
    <property type="entry name" value="His_Phos_2"/>
    <property type="match status" value="1"/>
</dbReference>
<sequence>MPTERGSSEYKVYNDQEPERESLLPSSSGPQQERYASHSCYSKPRFGVNHLLTAFVAGTLACFLAQYAICGSSCFSYREGTPETAPTDVQALASPWAGSTERHNFPPANPTNAFPSLFPTSVGYAGKTPTGAEAAIVATAPSYPLHTASPQLVAPPPGAPKGKLPKEPFDLFKKWGNLSPWYSVPRTAFGVDSGPETPPTCRVTGLHLLHRHGARYPTAYASYGGPANFSSRLHAVADKWTASGELEFMNEWTYKLGEEILTPFGRQQLFDLGISTRLKYGFLLKNFTESNTIPVFRTESQDRMLASAMNFAIGFFGYPFEGQYQQSITIEAHGFNNTLAPYKTCPNANDPLKADRGRAKVAQWAGVYLAGAVGRLRPLIKGYELQVEDVYVLQQLCAYETVALGYSKFCELFTEEEWDGFDYSLDLYFWYNSAFGFALGRPLGIGYVQELVARLTHTPIATHNSSTNGTLNDDPTTFPLGQSLYVDATHEVVVLQVLTALGLSTLAAEGTLPADHMPQNRTFRARELAPFATNVHFQLLSCTSLPGPQIRVIVNDGIVPLTGLAGCGAQKDGMCSVEAFVEAQRENIGKTDWEWACHGDWDVPEEWETTTGEPPARGAR</sequence>
<gene>
    <name evidence="4" type="ORF">DFH08DRAFT_36184</name>
</gene>
<keyword evidence="3" id="KW-0472">Membrane</keyword>
<evidence type="ECO:0000313" key="5">
    <source>
        <dbReference type="Proteomes" id="UP001218218"/>
    </source>
</evidence>
<dbReference type="InterPro" id="IPR000560">
    <property type="entry name" value="His_Pase_clade-2"/>
</dbReference>
<proteinExistence type="predicted"/>
<evidence type="ECO:0000313" key="4">
    <source>
        <dbReference type="EMBL" id="KAJ7368930.1"/>
    </source>
</evidence>
<evidence type="ECO:0000256" key="3">
    <source>
        <dbReference type="SAM" id="Phobius"/>
    </source>
</evidence>
<accession>A0AAD7AW64</accession>
<dbReference type="PANTHER" id="PTHR20963:SF42">
    <property type="entry name" value="PHOSPHOGLYCERATE MUTASE-LIKE PROTEIN"/>
    <property type="match status" value="1"/>
</dbReference>
<keyword evidence="5" id="KW-1185">Reference proteome</keyword>
<keyword evidence="3" id="KW-0812">Transmembrane</keyword>
<feature type="transmembrane region" description="Helical" evidence="3">
    <location>
        <begin position="51"/>
        <end position="69"/>
    </location>
</feature>
<dbReference type="EMBL" id="JARIHO010000001">
    <property type="protein sequence ID" value="KAJ7368930.1"/>
    <property type="molecule type" value="Genomic_DNA"/>
</dbReference>
<keyword evidence="3" id="KW-1133">Transmembrane helix</keyword>
<organism evidence="4 5">
    <name type="scientific">Mycena albidolilacea</name>
    <dbReference type="NCBI Taxonomy" id="1033008"/>
    <lineage>
        <taxon>Eukaryota</taxon>
        <taxon>Fungi</taxon>
        <taxon>Dikarya</taxon>
        <taxon>Basidiomycota</taxon>
        <taxon>Agaricomycotina</taxon>
        <taxon>Agaricomycetes</taxon>
        <taxon>Agaricomycetidae</taxon>
        <taxon>Agaricales</taxon>
        <taxon>Marasmiineae</taxon>
        <taxon>Mycenaceae</taxon>
        <taxon>Mycena</taxon>
    </lineage>
</organism>
<evidence type="ECO:0000256" key="2">
    <source>
        <dbReference type="SAM" id="MobiDB-lite"/>
    </source>
</evidence>
<dbReference type="Proteomes" id="UP001218218">
    <property type="component" value="Unassembled WGS sequence"/>
</dbReference>
<evidence type="ECO:0000256" key="1">
    <source>
        <dbReference type="ARBA" id="ARBA00022801"/>
    </source>
</evidence>
<feature type="compositionally biased region" description="Basic and acidic residues" evidence="2">
    <location>
        <begin position="1"/>
        <end position="22"/>
    </location>
</feature>
<dbReference type="InterPro" id="IPR033379">
    <property type="entry name" value="Acid_Pase_AS"/>
</dbReference>
<dbReference type="InterPro" id="IPR029033">
    <property type="entry name" value="His_PPase_superfam"/>
</dbReference>
<dbReference type="Gene3D" id="3.40.50.1240">
    <property type="entry name" value="Phosphoglycerate mutase-like"/>
    <property type="match status" value="1"/>
</dbReference>
<dbReference type="CDD" id="cd07061">
    <property type="entry name" value="HP_HAP_like"/>
    <property type="match status" value="1"/>
</dbReference>
<protein>
    <submittedName>
        <fullName evidence="4">Phosphoglycerate mutase-like protein</fullName>
    </submittedName>
</protein>
<dbReference type="SUPFAM" id="SSF53254">
    <property type="entry name" value="Phosphoglycerate mutase-like"/>
    <property type="match status" value="1"/>
</dbReference>
<dbReference type="PROSITE" id="PS00616">
    <property type="entry name" value="HIS_ACID_PHOSPHAT_1"/>
    <property type="match status" value="1"/>
</dbReference>